<dbReference type="Proteomes" id="UP000887580">
    <property type="component" value="Unplaced"/>
</dbReference>
<accession>A0AC35GXV3</accession>
<reference evidence="2" key="1">
    <citation type="submission" date="2022-11" db="UniProtKB">
        <authorList>
            <consortium name="WormBaseParasite"/>
        </authorList>
    </citation>
    <scope>IDENTIFICATION</scope>
</reference>
<evidence type="ECO:0000313" key="1">
    <source>
        <dbReference type="Proteomes" id="UP000887580"/>
    </source>
</evidence>
<evidence type="ECO:0000313" key="2">
    <source>
        <dbReference type="WBParaSite" id="PS1159_v2.g9861.t1"/>
    </source>
</evidence>
<dbReference type="WBParaSite" id="PS1159_v2.g9861.t1">
    <property type="protein sequence ID" value="PS1159_v2.g9861.t1"/>
    <property type="gene ID" value="PS1159_v2.g9861"/>
</dbReference>
<organism evidence="1 2">
    <name type="scientific">Panagrolaimus sp. PS1159</name>
    <dbReference type="NCBI Taxonomy" id="55785"/>
    <lineage>
        <taxon>Eukaryota</taxon>
        <taxon>Metazoa</taxon>
        <taxon>Ecdysozoa</taxon>
        <taxon>Nematoda</taxon>
        <taxon>Chromadorea</taxon>
        <taxon>Rhabditida</taxon>
        <taxon>Tylenchina</taxon>
        <taxon>Panagrolaimomorpha</taxon>
        <taxon>Panagrolaimoidea</taxon>
        <taxon>Panagrolaimidae</taxon>
        <taxon>Panagrolaimus</taxon>
    </lineage>
</organism>
<name>A0AC35GXV3_9BILA</name>
<sequence length="83" mass="9046">MYFITERFFKSRFTKKDDQQKGDSPAEMRTAELPSIEESAATTKPAQAAATKSSSNIQGSSEPPTSNSSTRSNVSSVKKNVQI</sequence>
<proteinExistence type="predicted"/>
<protein>
    <submittedName>
        <fullName evidence="2">Uncharacterized protein</fullName>
    </submittedName>
</protein>